<comment type="caution">
    <text evidence="6">The sequence shown here is derived from an EMBL/GenBank/DDBJ whole genome shotgun (WGS) entry which is preliminary data.</text>
</comment>
<keyword evidence="6" id="KW-0808">Transferase</keyword>
<dbReference type="SMART" id="SM00267">
    <property type="entry name" value="GGDEF"/>
    <property type="match status" value="1"/>
</dbReference>
<evidence type="ECO:0000259" key="4">
    <source>
        <dbReference type="PROSITE" id="PS50113"/>
    </source>
</evidence>
<dbReference type="Gene3D" id="3.30.450.20">
    <property type="entry name" value="PAS domain"/>
    <property type="match status" value="1"/>
</dbReference>
<evidence type="ECO:0000259" key="5">
    <source>
        <dbReference type="PROSITE" id="PS50887"/>
    </source>
</evidence>
<evidence type="ECO:0000256" key="2">
    <source>
        <dbReference type="ARBA" id="ARBA00034247"/>
    </source>
</evidence>
<protein>
    <recommendedName>
        <fullName evidence="1">diguanylate cyclase</fullName>
        <ecNumber evidence="1">2.7.7.65</ecNumber>
    </recommendedName>
</protein>
<feature type="transmembrane region" description="Helical" evidence="3">
    <location>
        <begin position="142"/>
        <end position="168"/>
    </location>
</feature>
<keyword evidence="7" id="KW-1185">Reference proteome</keyword>
<dbReference type="PANTHER" id="PTHR45138">
    <property type="entry name" value="REGULATORY COMPONENTS OF SENSORY TRANSDUCTION SYSTEM"/>
    <property type="match status" value="1"/>
</dbReference>
<dbReference type="CDD" id="cd00130">
    <property type="entry name" value="PAS"/>
    <property type="match status" value="1"/>
</dbReference>
<feature type="domain" description="PAC" evidence="4">
    <location>
        <begin position="301"/>
        <end position="351"/>
    </location>
</feature>
<comment type="catalytic activity">
    <reaction evidence="2">
        <text>2 GTP = 3',3'-c-di-GMP + 2 diphosphate</text>
        <dbReference type="Rhea" id="RHEA:24898"/>
        <dbReference type="ChEBI" id="CHEBI:33019"/>
        <dbReference type="ChEBI" id="CHEBI:37565"/>
        <dbReference type="ChEBI" id="CHEBI:58805"/>
        <dbReference type="EC" id="2.7.7.65"/>
    </reaction>
</comment>
<dbReference type="Pfam" id="PF16927">
    <property type="entry name" value="HisKA_7TM"/>
    <property type="match status" value="1"/>
</dbReference>
<dbReference type="InterPro" id="IPR029787">
    <property type="entry name" value="Nucleotide_cyclase"/>
</dbReference>
<feature type="domain" description="GGDEF" evidence="5">
    <location>
        <begin position="397"/>
        <end position="530"/>
    </location>
</feature>
<reference evidence="7" key="1">
    <citation type="journal article" date="2019" name="Int. J. Syst. Evol. Microbiol.">
        <title>The Global Catalogue of Microorganisms (GCM) 10K type strain sequencing project: providing services to taxonomists for standard genome sequencing and annotation.</title>
        <authorList>
            <consortium name="The Broad Institute Genomics Platform"/>
            <consortium name="The Broad Institute Genome Sequencing Center for Infectious Disease"/>
            <person name="Wu L."/>
            <person name="Ma J."/>
        </authorList>
    </citation>
    <scope>NUCLEOTIDE SEQUENCE [LARGE SCALE GENOMIC DNA]</scope>
    <source>
        <strain evidence="7">KCTC 15012</strain>
    </source>
</reference>
<dbReference type="RefSeq" id="WP_377317325.1">
    <property type="nucleotide sequence ID" value="NZ_JBHUIY010000027.1"/>
</dbReference>
<dbReference type="InterPro" id="IPR043128">
    <property type="entry name" value="Rev_trsase/Diguanyl_cyclase"/>
</dbReference>
<dbReference type="CDD" id="cd01949">
    <property type="entry name" value="GGDEF"/>
    <property type="match status" value="1"/>
</dbReference>
<dbReference type="SUPFAM" id="SSF55073">
    <property type="entry name" value="Nucleotide cyclase"/>
    <property type="match status" value="1"/>
</dbReference>
<gene>
    <name evidence="6" type="ORF">ACFSNB_13250</name>
</gene>
<dbReference type="InterPro" id="IPR000160">
    <property type="entry name" value="GGDEF_dom"/>
</dbReference>
<organism evidence="6 7">
    <name type="scientific">Phaeospirillum tilakii</name>
    <dbReference type="NCBI Taxonomy" id="741673"/>
    <lineage>
        <taxon>Bacteria</taxon>
        <taxon>Pseudomonadati</taxon>
        <taxon>Pseudomonadota</taxon>
        <taxon>Alphaproteobacteria</taxon>
        <taxon>Rhodospirillales</taxon>
        <taxon>Rhodospirillaceae</taxon>
        <taxon>Phaeospirillum</taxon>
    </lineage>
</organism>
<accession>A0ABW5CC17</accession>
<dbReference type="EMBL" id="JBHUIY010000027">
    <property type="protein sequence ID" value="MFD2234774.1"/>
    <property type="molecule type" value="Genomic_DNA"/>
</dbReference>
<keyword evidence="3" id="KW-0472">Membrane</keyword>
<sequence length="549" mass="60000">MPDWTVNPPGLFLLFGTAILLLLAAWGGRLPPFPGQGEFVRSQFAIAWWSAAAAIENMVTAAADKVLWAEMAWPGIIGTQIYWTAFLWGYCKGESPGRHPLVRLLGWLLPLLVWVAALTNPWHHLMYVATTPQGDQPGAPVLYDHGILVFAVFLIAYLLLAAGTLVLADAAQQAPRAARGHYFALIVALLFPWIASIGHLTRTFMPYGFDATPFSFVFTAAVFCWMIGRRQLFVLPPIALRPLVDSLPEAVLVVDGGGRVVEANATAQALVAPGPLLGQTLAEVLPLPLPAADAAGDDPVARAEVRLDRDDGEHHFEIRTRLLAYRGRQVGRVVVLSDITHRKRMERRLRTQLAVNLRLQRKLREQANRDLLTGLRNRHFLEEIRPALLAEADRAGRPLAAALIDLDHFKRLNDTWGHLAGDAVLRAVADYLVGAARESDFVIRVGGEEILILLPDSDGAQAAAAVERWRAAFVARPVPARGHDLAVSFSAGIACYPDEADSWDQLVQRADLALYRAKERGRNQVCHWAEAFAAAPDRLTGEGAGAGPA</sequence>
<keyword evidence="3" id="KW-0812">Transmembrane</keyword>
<feature type="transmembrane region" description="Helical" evidence="3">
    <location>
        <begin position="71"/>
        <end position="90"/>
    </location>
</feature>
<dbReference type="EC" id="2.7.7.65" evidence="1"/>
<evidence type="ECO:0000256" key="3">
    <source>
        <dbReference type="SAM" id="Phobius"/>
    </source>
</evidence>
<dbReference type="GO" id="GO:0052621">
    <property type="term" value="F:diguanylate cyclase activity"/>
    <property type="evidence" value="ECO:0007669"/>
    <property type="project" value="UniProtKB-EC"/>
</dbReference>
<dbReference type="InterPro" id="IPR031621">
    <property type="entry name" value="HisKA_7TM"/>
</dbReference>
<dbReference type="InterPro" id="IPR035965">
    <property type="entry name" value="PAS-like_dom_sf"/>
</dbReference>
<feature type="transmembrane region" description="Helical" evidence="3">
    <location>
        <begin position="180"/>
        <end position="201"/>
    </location>
</feature>
<dbReference type="InterPro" id="IPR050469">
    <property type="entry name" value="Diguanylate_Cyclase"/>
</dbReference>
<dbReference type="Proteomes" id="UP001597296">
    <property type="component" value="Unassembled WGS sequence"/>
</dbReference>
<dbReference type="PROSITE" id="PS50113">
    <property type="entry name" value="PAC"/>
    <property type="match status" value="1"/>
</dbReference>
<dbReference type="InterPro" id="IPR013656">
    <property type="entry name" value="PAS_4"/>
</dbReference>
<dbReference type="NCBIfam" id="TIGR00254">
    <property type="entry name" value="GGDEF"/>
    <property type="match status" value="1"/>
</dbReference>
<dbReference type="InterPro" id="IPR000700">
    <property type="entry name" value="PAS-assoc_C"/>
</dbReference>
<dbReference type="Gene3D" id="3.30.70.270">
    <property type="match status" value="1"/>
</dbReference>
<dbReference type="Pfam" id="PF08448">
    <property type="entry name" value="PAS_4"/>
    <property type="match status" value="1"/>
</dbReference>
<keyword evidence="6" id="KW-0548">Nucleotidyltransferase</keyword>
<dbReference type="InterPro" id="IPR000014">
    <property type="entry name" value="PAS"/>
</dbReference>
<name>A0ABW5CC17_9PROT</name>
<evidence type="ECO:0000313" key="7">
    <source>
        <dbReference type="Proteomes" id="UP001597296"/>
    </source>
</evidence>
<evidence type="ECO:0000256" key="1">
    <source>
        <dbReference type="ARBA" id="ARBA00012528"/>
    </source>
</evidence>
<keyword evidence="3" id="KW-1133">Transmembrane helix</keyword>
<proteinExistence type="predicted"/>
<dbReference type="PANTHER" id="PTHR45138:SF9">
    <property type="entry name" value="DIGUANYLATE CYCLASE DGCM-RELATED"/>
    <property type="match status" value="1"/>
</dbReference>
<dbReference type="SUPFAM" id="SSF55785">
    <property type="entry name" value="PYP-like sensor domain (PAS domain)"/>
    <property type="match status" value="1"/>
</dbReference>
<dbReference type="SMART" id="SM00091">
    <property type="entry name" value="PAS"/>
    <property type="match status" value="1"/>
</dbReference>
<dbReference type="PROSITE" id="PS50887">
    <property type="entry name" value="GGDEF"/>
    <property type="match status" value="1"/>
</dbReference>
<evidence type="ECO:0000313" key="6">
    <source>
        <dbReference type="EMBL" id="MFD2234774.1"/>
    </source>
</evidence>
<dbReference type="Pfam" id="PF00990">
    <property type="entry name" value="GGDEF"/>
    <property type="match status" value="1"/>
</dbReference>
<feature type="transmembrane region" description="Helical" evidence="3">
    <location>
        <begin position="102"/>
        <end position="122"/>
    </location>
</feature>
<dbReference type="NCBIfam" id="TIGR00229">
    <property type="entry name" value="sensory_box"/>
    <property type="match status" value="1"/>
</dbReference>